<feature type="transmembrane region" description="Helical" evidence="8">
    <location>
        <begin position="271"/>
        <end position="293"/>
    </location>
</feature>
<evidence type="ECO:0000313" key="9">
    <source>
        <dbReference type="EMBL" id="GGN75352.1"/>
    </source>
</evidence>
<organism evidence="9 10">
    <name type="scientific">Streptomyces albiflavescens</name>
    <dbReference type="NCBI Taxonomy" id="1623582"/>
    <lineage>
        <taxon>Bacteria</taxon>
        <taxon>Bacillati</taxon>
        <taxon>Actinomycetota</taxon>
        <taxon>Actinomycetes</taxon>
        <taxon>Kitasatosporales</taxon>
        <taxon>Streptomycetaceae</taxon>
        <taxon>Streptomyces</taxon>
    </lineage>
</organism>
<dbReference type="InterPro" id="IPR000715">
    <property type="entry name" value="Glycosyl_transferase_4"/>
</dbReference>
<evidence type="ECO:0000256" key="7">
    <source>
        <dbReference type="SAM" id="MobiDB-lite"/>
    </source>
</evidence>
<feature type="transmembrane region" description="Helical" evidence="8">
    <location>
        <begin position="43"/>
        <end position="62"/>
    </location>
</feature>
<keyword evidence="5 8" id="KW-1133">Transmembrane helix</keyword>
<dbReference type="PANTHER" id="PTHR22926:SF3">
    <property type="entry name" value="UNDECAPRENYL-PHOSPHATE ALPHA-N-ACETYLGLUCOSAMINYL 1-PHOSPHATE TRANSFERASE"/>
    <property type="match status" value="1"/>
</dbReference>
<accession>A0A918D716</accession>
<dbReference type="GO" id="GO:0044038">
    <property type="term" value="P:cell wall macromolecule biosynthetic process"/>
    <property type="evidence" value="ECO:0007669"/>
    <property type="project" value="TreeGrafter"/>
</dbReference>
<evidence type="ECO:0000256" key="2">
    <source>
        <dbReference type="ARBA" id="ARBA00022475"/>
    </source>
</evidence>
<comment type="subcellular location">
    <subcellularLocation>
        <location evidence="1">Cell membrane</location>
        <topology evidence="1">Multi-pass membrane protein</topology>
    </subcellularLocation>
</comment>
<gene>
    <name evidence="9" type="ORF">GCM10011579_055330</name>
</gene>
<feature type="transmembrane region" description="Helical" evidence="8">
    <location>
        <begin position="74"/>
        <end position="95"/>
    </location>
</feature>
<sequence>MLYGIAAAAAALLLTAALSALLRMFALRLGVLERRRVRPVPLLGGVAVVAGTAFVAGIGDWTDLAPLGPEAGRVLMAGIGVAVLGLVSDLWALPLAVRVAGVGGAAALTVPYDELGLPVGVLAVGWIVFVVHAFGSLDHADGVMGTVGVITAFALSGCAAAELMDGLAALLSVLATALTGFLMHGWPPARIVPGRCGALFAGFVLASAVVLVQAGREAGPGLGGGFALTAVASADAVLVLVSRRRAGRPPLRSGPDHLAHRLRRVGLTRQGVVVVIGVAAFAGALVGLLIDLGWVGASAAWWVVGCAALVVVVGGARPVSRPRRPYPFPSPQRSAPRGPYEPERPRPQAPDGLMGAGRG</sequence>
<comment type="caution">
    <text evidence="9">The sequence shown here is derived from an EMBL/GenBank/DDBJ whole genome shotgun (WGS) entry which is preliminary data.</text>
</comment>
<evidence type="ECO:0000256" key="5">
    <source>
        <dbReference type="ARBA" id="ARBA00022989"/>
    </source>
</evidence>
<protein>
    <recommendedName>
        <fullName evidence="11">Glycosyl transferase</fullName>
    </recommendedName>
</protein>
<dbReference type="GO" id="GO:0005886">
    <property type="term" value="C:plasma membrane"/>
    <property type="evidence" value="ECO:0007669"/>
    <property type="project" value="UniProtKB-SubCell"/>
</dbReference>
<dbReference type="RefSeq" id="WP_189188764.1">
    <property type="nucleotide sequence ID" value="NZ_BMMM01000010.1"/>
</dbReference>
<dbReference type="PANTHER" id="PTHR22926">
    <property type="entry name" value="PHOSPHO-N-ACETYLMURAMOYL-PENTAPEPTIDE-TRANSFERASE"/>
    <property type="match status" value="1"/>
</dbReference>
<keyword evidence="10" id="KW-1185">Reference proteome</keyword>
<dbReference type="EMBL" id="BMMM01000010">
    <property type="protein sequence ID" value="GGN75352.1"/>
    <property type="molecule type" value="Genomic_DNA"/>
</dbReference>
<feature type="transmembrane region" description="Helical" evidence="8">
    <location>
        <begin position="221"/>
        <end position="242"/>
    </location>
</feature>
<dbReference type="GO" id="GO:0009103">
    <property type="term" value="P:lipopolysaccharide biosynthetic process"/>
    <property type="evidence" value="ECO:0007669"/>
    <property type="project" value="TreeGrafter"/>
</dbReference>
<dbReference type="AlphaFoldDB" id="A0A918D716"/>
<feature type="transmembrane region" description="Helical" evidence="8">
    <location>
        <begin position="115"/>
        <end position="135"/>
    </location>
</feature>
<keyword evidence="6 8" id="KW-0472">Membrane</keyword>
<evidence type="ECO:0000256" key="4">
    <source>
        <dbReference type="ARBA" id="ARBA00022692"/>
    </source>
</evidence>
<evidence type="ECO:0008006" key="11">
    <source>
        <dbReference type="Google" id="ProtNLM"/>
    </source>
</evidence>
<keyword evidence="2" id="KW-1003">Cell membrane</keyword>
<dbReference type="GO" id="GO:0016780">
    <property type="term" value="F:phosphotransferase activity, for other substituted phosphate groups"/>
    <property type="evidence" value="ECO:0007669"/>
    <property type="project" value="InterPro"/>
</dbReference>
<reference evidence="9 10" key="1">
    <citation type="journal article" date="2014" name="Int. J. Syst. Evol. Microbiol.">
        <title>Complete genome sequence of Corynebacterium casei LMG S-19264T (=DSM 44701T), isolated from a smear-ripened cheese.</title>
        <authorList>
            <consortium name="US DOE Joint Genome Institute (JGI-PGF)"/>
            <person name="Walter F."/>
            <person name="Albersmeier A."/>
            <person name="Kalinowski J."/>
            <person name="Ruckert C."/>
        </authorList>
    </citation>
    <scope>NUCLEOTIDE SEQUENCE [LARGE SCALE GENOMIC DNA]</scope>
    <source>
        <strain evidence="9 10">CGMCC 4.7111</strain>
    </source>
</reference>
<dbReference type="CDD" id="cd06853">
    <property type="entry name" value="GT_WecA_like"/>
    <property type="match status" value="1"/>
</dbReference>
<dbReference type="Proteomes" id="UP000600365">
    <property type="component" value="Unassembled WGS sequence"/>
</dbReference>
<feature type="transmembrane region" description="Helical" evidence="8">
    <location>
        <begin position="198"/>
        <end position="215"/>
    </location>
</feature>
<evidence type="ECO:0000256" key="6">
    <source>
        <dbReference type="ARBA" id="ARBA00023136"/>
    </source>
</evidence>
<feature type="transmembrane region" description="Helical" evidence="8">
    <location>
        <begin position="299"/>
        <end position="316"/>
    </location>
</feature>
<evidence type="ECO:0000256" key="8">
    <source>
        <dbReference type="SAM" id="Phobius"/>
    </source>
</evidence>
<name>A0A918D716_9ACTN</name>
<feature type="region of interest" description="Disordered" evidence="7">
    <location>
        <begin position="320"/>
        <end position="359"/>
    </location>
</feature>
<feature type="transmembrane region" description="Helical" evidence="8">
    <location>
        <begin position="167"/>
        <end position="186"/>
    </location>
</feature>
<keyword evidence="3" id="KW-0808">Transferase</keyword>
<dbReference type="Pfam" id="PF00953">
    <property type="entry name" value="Glycos_transf_4"/>
    <property type="match status" value="1"/>
</dbReference>
<evidence type="ECO:0000256" key="1">
    <source>
        <dbReference type="ARBA" id="ARBA00004651"/>
    </source>
</evidence>
<dbReference type="GO" id="GO:0071555">
    <property type="term" value="P:cell wall organization"/>
    <property type="evidence" value="ECO:0007669"/>
    <property type="project" value="TreeGrafter"/>
</dbReference>
<evidence type="ECO:0000313" key="10">
    <source>
        <dbReference type="Proteomes" id="UP000600365"/>
    </source>
</evidence>
<evidence type="ECO:0000256" key="3">
    <source>
        <dbReference type="ARBA" id="ARBA00022679"/>
    </source>
</evidence>
<keyword evidence="4 8" id="KW-0812">Transmembrane</keyword>
<proteinExistence type="predicted"/>